<dbReference type="OrthoDB" id="7376058at2"/>
<keyword evidence="3 4" id="KW-0479">Metal-binding</keyword>
<dbReference type="Proteomes" id="UP000320095">
    <property type="component" value="Unassembled WGS sequence"/>
</dbReference>
<keyword evidence="4" id="KW-0503">Monooxygenase</keyword>
<dbReference type="RefSeq" id="WP_140690419.1">
    <property type="nucleotide sequence ID" value="NZ_RCZG01000004.1"/>
</dbReference>
<keyword evidence="7" id="KW-1185">Reference proteome</keyword>
<keyword evidence="3 4" id="KW-0408">Iron</keyword>
<feature type="binding site" description="axial binding residue" evidence="3">
    <location>
        <position position="401"/>
    </location>
    <ligand>
        <name>heme</name>
        <dbReference type="ChEBI" id="CHEBI:30413"/>
    </ligand>
    <ligandPart>
        <name>Fe</name>
        <dbReference type="ChEBI" id="CHEBI:18248"/>
    </ligandPart>
</feature>
<proteinExistence type="inferred from homology"/>
<evidence type="ECO:0000256" key="3">
    <source>
        <dbReference type="PIRSR" id="PIRSR602401-1"/>
    </source>
</evidence>
<dbReference type="GO" id="GO:0016705">
    <property type="term" value="F:oxidoreductase activity, acting on paired donors, with incorporation or reduction of molecular oxygen"/>
    <property type="evidence" value="ECO:0007669"/>
    <property type="project" value="InterPro"/>
</dbReference>
<reference evidence="6 7" key="1">
    <citation type="journal article" date="2019" name="Environ. Microbiol.">
        <title>Species interactions and distinct microbial communities in high Arctic permafrost affected cryosols are associated with the CH4 and CO2 gas fluxes.</title>
        <authorList>
            <person name="Altshuler I."/>
            <person name="Hamel J."/>
            <person name="Turney S."/>
            <person name="Magnuson E."/>
            <person name="Levesque R."/>
            <person name="Greer C."/>
            <person name="Whyte L.G."/>
        </authorList>
    </citation>
    <scope>NUCLEOTIDE SEQUENCE [LARGE SCALE GENOMIC DNA]</scope>
    <source>
        <strain evidence="6 7">S5.20</strain>
    </source>
</reference>
<dbReference type="AlphaFoldDB" id="A0A502E9U9"/>
<dbReference type="InterPro" id="IPR001128">
    <property type="entry name" value="Cyt_P450"/>
</dbReference>
<dbReference type="SUPFAM" id="SSF48264">
    <property type="entry name" value="Cytochrome P450"/>
    <property type="match status" value="1"/>
</dbReference>
<dbReference type="PANTHER" id="PTHR24305:SF166">
    <property type="entry name" value="CYTOCHROME P450 12A4, MITOCHONDRIAL-RELATED"/>
    <property type="match status" value="1"/>
</dbReference>
<evidence type="ECO:0000313" key="7">
    <source>
        <dbReference type="Proteomes" id="UP000320095"/>
    </source>
</evidence>
<dbReference type="InterPro" id="IPR050121">
    <property type="entry name" value="Cytochrome_P450_monoxygenase"/>
</dbReference>
<evidence type="ECO:0000256" key="4">
    <source>
        <dbReference type="RuleBase" id="RU000461"/>
    </source>
</evidence>
<dbReference type="GO" id="GO:0020037">
    <property type="term" value="F:heme binding"/>
    <property type="evidence" value="ECO:0007669"/>
    <property type="project" value="InterPro"/>
</dbReference>
<keyword evidence="3 4" id="KW-0349">Heme</keyword>
<dbReference type="EMBL" id="RCZG01000004">
    <property type="protein sequence ID" value="TPG34154.1"/>
    <property type="molecule type" value="Genomic_DNA"/>
</dbReference>
<dbReference type="Pfam" id="PF00067">
    <property type="entry name" value="p450"/>
    <property type="match status" value="1"/>
</dbReference>
<keyword evidence="4" id="KW-0560">Oxidoreductase</keyword>
<accession>A0A502E9U9</accession>
<dbReference type="GO" id="GO:0005506">
    <property type="term" value="F:iron ion binding"/>
    <property type="evidence" value="ECO:0007669"/>
    <property type="project" value="InterPro"/>
</dbReference>
<dbReference type="PANTHER" id="PTHR24305">
    <property type="entry name" value="CYTOCHROME P450"/>
    <property type="match status" value="1"/>
</dbReference>
<name>A0A502E9U9_9MYCO</name>
<dbReference type="GO" id="GO:0004497">
    <property type="term" value="F:monooxygenase activity"/>
    <property type="evidence" value="ECO:0007669"/>
    <property type="project" value="UniProtKB-KW"/>
</dbReference>
<comment type="similarity">
    <text evidence="2 4">Belongs to the cytochrome P450 family.</text>
</comment>
<comment type="cofactor">
    <cofactor evidence="1 3">
        <name>heme</name>
        <dbReference type="ChEBI" id="CHEBI:30413"/>
    </cofactor>
</comment>
<dbReference type="InterPro" id="IPR017972">
    <property type="entry name" value="Cyt_P450_CS"/>
</dbReference>
<feature type="region of interest" description="Disordered" evidence="5">
    <location>
        <begin position="1"/>
        <end position="21"/>
    </location>
</feature>
<dbReference type="PRINTS" id="PR00385">
    <property type="entry name" value="P450"/>
</dbReference>
<organism evidence="6 7">
    <name type="scientific">Mycolicibacterium hodleri</name>
    <dbReference type="NCBI Taxonomy" id="49897"/>
    <lineage>
        <taxon>Bacteria</taxon>
        <taxon>Bacillati</taxon>
        <taxon>Actinomycetota</taxon>
        <taxon>Actinomycetes</taxon>
        <taxon>Mycobacteriales</taxon>
        <taxon>Mycobacteriaceae</taxon>
        <taxon>Mycolicibacterium</taxon>
    </lineage>
</organism>
<comment type="caution">
    <text evidence="6">The sequence shown here is derived from an EMBL/GenBank/DDBJ whole genome shotgun (WGS) entry which is preliminary data.</text>
</comment>
<dbReference type="PROSITE" id="PS00086">
    <property type="entry name" value="CYTOCHROME_P450"/>
    <property type="match status" value="1"/>
</dbReference>
<sequence length="458" mass="50242">MTASTGSEPGSPKAQEHSLRTLDSLPRVGIRDFARDRGRFARPGRPRSPLWGMGDTVLIDFPVGPTVVLTSDPEDAKAVFANRDGALSFGEMLRRFTPHEPLFGSDAYIFREGDEHLKERRKVAPPLHGKALKSYERAMVDIVLRRLPEWPLGKPVSFSQFGGQLALDVMMTVIFGVSEPDRMRRLERAMTAYNAVSESASFLGVGVLTTLLSGRWAAIPRLARTAAAVDAIVLEEIAERRRTGSRTDDCLTMYLDIDAADEQPRGDEFLARSMRGLMLAGYAATTVTLGWLADLLVDHPESLAELEASLDRGEDDYLDAVIAETLRLRPALPFTGRRALQDFDLNGLLVPQGAYILIGIMALHERAELYPDPLAFRPDRFVGARPKAHSWVPFGGGAHYCLGAEFALFEARVLLRTLFEHRRLGAVAGHVGGRSSRTHPLPIPAGGAPVVLMARPSC</sequence>
<evidence type="ECO:0000313" key="6">
    <source>
        <dbReference type="EMBL" id="TPG34154.1"/>
    </source>
</evidence>
<evidence type="ECO:0000256" key="1">
    <source>
        <dbReference type="ARBA" id="ARBA00001971"/>
    </source>
</evidence>
<gene>
    <name evidence="6" type="ORF">EAH80_11110</name>
</gene>
<dbReference type="InterPro" id="IPR036396">
    <property type="entry name" value="Cyt_P450_sf"/>
</dbReference>
<dbReference type="PRINTS" id="PR00463">
    <property type="entry name" value="EP450I"/>
</dbReference>
<evidence type="ECO:0000256" key="5">
    <source>
        <dbReference type="SAM" id="MobiDB-lite"/>
    </source>
</evidence>
<protein>
    <submittedName>
        <fullName evidence="6">Cytochrome P450</fullName>
    </submittedName>
</protein>
<dbReference type="Gene3D" id="1.10.630.10">
    <property type="entry name" value="Cytochrome P450"/>
    <property type="match status" value="1"/>
</dbReference>
<evidence type="ECO:0000256" key="2">
    <source>
        <dbReference type="ARBA" id="ARBA00010617"/>
    </source>
</evidence>
<dbReference type="InterPro" id="IPR002401">
    <property type="entry name" value="Cyt_P450_E_grp-I"/>
</dbReference>